<dbReference type="InterPro" id="IPR021971">
    <property type="entry name" value="Salp15"/>
</dbReference>
<dbReference type="EMBL" id="GIFC01009834">
    <property type="protein sequence ID" value="MXU91917.1"/>
    <property type="molecule type" value="Transcribed_RNA"/>
</dbReference>
<protein>
    <submittedName>
        <fullName evidence="7">Putative salivary secreted protein</fullName>
    </submittedName>
</protein>
<keyword evidence="4" id="KW-0325">Glycoprotein</keyword>
<proteinExistence type="inferred from homology"/>
<sequence length="127" mass="13651">MMVENFPLLMICLQITSSITASAGADSKNIPITGGINKLAPNCEAAVKTLCEQDEHKKGGITKIEVKLQECRLLCYSNGSTYASHMHLPNGMPCALQATCQNGNCICEACNTINPRSGPIITPLRRD</sequence>
<evidence type="ECO:0000256" key="3">
    <source>
        <dbReference type="ARBA" id="ARBA00022729"/>
    </source>
</evidence>
<reference evidence="7" key="1">
    <citation type="submission" date="2019-12" db="EMBL/GenBank/DDBJ databases">
        <title>An insight into the sialome of adult female Ixodes ricinus ticks feeding for 6 days.</title>
        <authorList>
            <person name="Perner J."/>
            <person name="Ribeiro J.M.C."/>
        </authorList>
    </citation>
    <scope>NUCLEOTIDE SEQUENCE</scope>
    <source>
        <strain evidence="7">Semi-engorged</strain>
        <tissue evidence="7">Salivary glands</tissue>
    </source>
</reference>
<evidence type="ECO:0000256" key="6">
    <source>
        <dbReference type="SAM" id="SignalP"/>
    </source>
</evidence>
<dbReference type="Pfam" id="PF12115">
    <property type="entry name" value="Salp15"/>
    <property type="match status" value="1"/>
</dbReference>
<keyword evidence="3 6" id="KW-0732">Signal</keyword>
<feature type="chain" id="PRO_5025673382" evidence="6">
    <location>
        <begin position="26"/>
        <end position="127"/>
    </location>
</feature>
<comment type="subcellular location">
    <subcellularLocation>
        <location evidence="1">Secreted</location>
    </subcellularLocation>
</comment>
<evidence type="ECO:0000256" key="2">
    <source>
        <dbReference type="ARBA" id="ARBA00022525"/>
    </source>
</evidence>
<evidence type="ECO:0000256" key="5">
    <source>
        <dbReference type="ARBA" id="ARBA00034321"/>
    </source>
</evidence>
<accession>A0A6B0UQ40</accession>
<feature type="signal peptide" evidence="6">
    <location>
        <begin position="1"/>
        <end position="25"/>
    </location>
</feature>
<comment type="similarity">
    <text evidence="5">Belongs to the salp15 family.</text>
</comment>
<evidence type="ECO:0000256" key="4">
    <source>
        <dbReference type="ARBA" id="ARBA00023180"/>
    </source>
</evidence>
<dbReference type="AlphaFoldDB" id="A0A6B0UQ40"/>
<organism evidence="7">
    <name type="scientific">Ixodes ricinus</name>
    <name type="common">Common tick</name>
    <name type="synonym">Acarus ricinus</name>
    <dbReference type="NCBI Taxonomy" id="34613"/>
    <lineage>
        <taxon>Eukaryota</taxon>
        <taxon>Metazoa</taxon>
        <taxon>Ecdysozoa</taxon>
        <taxon>Arthropoda</taxon>
        <taxon>Chelicerata</taxon>
        <taxon>Arachnida</taxon>
        <taxon>Acari</taxon>
        <taxon>Parasitiformes</taxon>
        <taxon>Ixodida</taxon>
        <taxon>Ixodoidea</taxon>
        <taxon>Ixodidae</taxon>
        <taxon>Ixodinae</taxon>
        <taxon>Ixodes</taxon>
    </lineage>
</organism>
<evidence type="ECO:0000256" key="1">
    <source>
        <dbReference type="ARBA" id="ARBA00004613"/>
    </source>
</evidence>
<evidence type="ECO:0000313" key="7">
    <source>
        <dbReference type="EMBL" id="MXU91917.1"/>
    </source>
</evidence>
<keyword evidence="2" id="KW-0964">Secreted</keyword>
<name>A0A6B0UQ40_IXORI</name>
<dbReference type="GO" id="GO:0005576">
    <property type="term" value="C:extracellular region"/>
    <property type="evidence" value="ECO:0007669"/>
    <property type="project" value="UniProtKB-SubCell"/>
</dbReference>